<dbReference type="RefSeq" id="XP_021880490.1">
    <property type="nucleotide sequence ID" value="XM_022024518.1"/>
</dbReference>
<dbReference type="Proteomes" id="UP000193648">
    <property type="component" value="Unassembled WGS sequence"/>
</dbReference>
<dbReference type="PANTHER" id="PTHR46480">
    <property type="entry name" value="F20B24.22"/>
    <property type="match status" value="1"/>
</dbReference>
<gene>
    <name evidence="17" type="ORF">BCR41DRAFT_355678</name>
</gene>
<evidence type="ECO:0000256" key="3">
    <source>
        <dbReference type="ARBA" id="ARBA00022448"/>
    </source>
</evidence>
<proteinExistence type="predicted"/>
<dbReference type="GO" id="GO:0030171">
    <property type="term" value="F:voltage-gated proton channel activity"/>
    <property type="evidence" value="ECO:0007669"/>
    <property type="project" value="InterPro"/>
</dbReference>
<evidence type="ECO:0000256" key="1">
    <source>
        <dbReference type="ARBA" id="ARBA00004651"/>
    </source>
</evidence>
<evidence type="ECO:0000313" key="18">
    <source>
        <dbReference type="Proteomes" id="UP000193648"/>
    </source>
</evidence>
<evidence type="ECO:0000256" key="14">
    <source>
        <dbReference type="SAM" id="MobiDB-lite"/>
    </source>
</evidence>
<feature type="region of interest" description="Disordered" evidence="14">
    <location>
        <begin position="32"/>
        <end position="52"/>
    </location>
</feature>
<dbReference type="SUPFAM" id="SSF81324">
    <property type="entry name" value="Voltage-gated potassium channels"/>
    <property type="match status" value="1"/>
</dbReference>
<keyword evidence="7 15" id="KW-1133">Transmembrane helix</keyword>
<evidence type="ECO:0000256" key="12">
    <source>
        <dbReference type="ARBA" id="ARBA00031989"/>
    </source>
</evidence>
<evidence type="ECO:0000256" key="4">
    <source>
        <dbReference type="ARBA" id="ARBA00022475"/>
    </source>
</evidence>
<evidence type="ECO:0000256" key="7">
    <source>
        <dbReference type="ARBA" id="ARBA00022989"/>
    </source>
</evidence>
<evidence type="ECO:0000256" key="6">
    <source>
        <dbReference type="ARBA" id="ARBA00022882"/>
    </source>
</evidence>
<dbReference type="PANTHER" id="PTHR46480:SF1">
    <property type="entry name" value="VOLTAGE-GATED HYDROGEN CHANNEL 1"/>
    <property type="match status" value="1"/>
</dbReference>
<dbReference type="Pfam" id="PF00520">
    <property type="entry name" value="Ion_trans"/>
    <property type="match status" value="1"/>
</dbReference>
<feature type="transmembrane region" description="Helical" evidence="15">
    <location>
        <begin position="174"/>
        <end position="197"/>
    </location>
</feature>
<dbReference type="EMBL" id="MCFF01000023">
    <property type="protein sequence ID" value="ORZ13409.1"/>
    <property type="molecule type" value="Genomic_DNA"/>
</dbReference>
<keyword evidence="10 15" id="KW-0472">Membrane</keyword>
<feature type="region of interest" description="Disordered" evidence="14">
    <location>
        <begin position="81"/>
        <end position="111"/>
    </location>
</feature>
<dbReference type="InterPro" id="IPR031846">
    <property type="entry name" value="Hvcn1"/>
</dbReference>
<name>A0A1Y2GK72_9FUNG</name>
<evidence type="ECO:0000256" key="10">
    <source>
        <dbReference type="ARBA" id="ARBA00023136"/>
    </source>
</evidence>
<keyword evidence="8 13" id="KW-0175">Coiled coil</keyword>
<feature type="transmembrane region" description="Helical" evidence="15">
    <location>
        <begin position="132"/>
        <end position="154"/>
    </location>
</feature>
<feature type="compositionally biased region" description="Pro residues" evidence="14">
    <location>
        <begin position="86"/>
        <end position="100"/>
    </location>
</feature>
<dbReference type="InParanoid" id="A0A1Y2GK72"/>
<dbReference type="InterPro" id="IPR027359">
    <property type="entry name" value="Volt_channel_dom_sf"/>
</dbReference>
<accession>A0A1Y2GK72</accession>
<feature type="transmembrane region" description="Helical" evidence="15">
    <location>
        <begin position="204"/>
        <end position="223"/>
    </location>
</feature>
<dbReference type="OrthoDB" id="427456at2759"/>
<evidence type="ECO:0000256" key="15">
    <source>
        <dbReference type="SAM" id="Phobius"/>
    </source>
</evidence>
<dbReference type="InterPro" id="IPR005821">
    <property type="entry name" value="Ion_trans_dom"/>
</dbReference>
<comment type="subcellular location">
    <subcellularLocation>
        <location evidence="1">Cell membrane</location>
        <topology evidence="1">Multi-pass membrane protein</topology>
    </subcellularLocation>
</comment>
<feature type="coiled-coil region" evidence="13">
    <location>
        <begin position="254"/>
        <end position="295"/>
    </location>
</feature>
<dbReference type="Gene3D" id="1.20.120.350">
    <property type="entry name" value="Voltage-gated potassium channels. Chain C"/>
    <property type="match status" value="1"/>
</dbReference>
<keyword evidence="4" id="KW-1003">Cell membrane</keyword>
<keyword evidence="11" id="KW-0407">Ion channel</keyword>
<evidence type="ECO:0000256" key="11">
    <source>
        <dbReference type="ARBA" id="ARBA00023303"/>
    </source>
</evidence>
<feature type="compositionally biased region" description="Polar residues" evidence="14">
    <location>
        <begin position="1"/>
        <end position="10"/>
    </location>
</feature>
<evidence type="ECO:0000313" key="17">
    <source>
        <dbReference type="EMBL" id="ORZ13409.1"/>
    </source>
</evidence>
<feature type="compositionally biased region" description="Basic and acidic residues" evidence="14">
    <location>
        <begin position="101"/>
        <end position="111"/>
    </location>
</feature>
<evidence type="ECO:0000256" key="9">
    <source>
        <dbReference type="ARBA" id="ARBA00023065"/>
    </source>
</evidence>
<feature type="region of interest" description="Disordered" evidence="14">
    <location>
        <begin position="1"/>
        <end position="20"/>
    </location>
</feature>
<reference evidence="17 18" key="1">
    <citation type="submission" date="2016-07" db="EMBL/GenBank/DDBJ databases">
        <title>Pervasive Adenine N6-methylation of Active Genes in Fungi.</title>
        <authorList>
            <consortium name="DOE Joint Genome Institute"/>
            <person name="Mondo S.J."/>
            <person name="Dannebaum R.O."/>
            <person name="Kuo R.C."/>
            <person name="Labutti K."/>
            <person name="Haridas S."/>
            <person name="Kuo A."/>
            <person name="Salamov A."/>
            <person name="Ahrendt S.R."/>
            <person name="Lipzen A."/>
            <person name="Sullivan W."/>
            <person name="Andreopoulos W.B."/>
            <person name="Clum A."/>
            <person name="Lindquist E."/>
            <person name="Daum C."/>
            <person name="Ramamoorthy G.K."/>
            <person name="Gryganskyi A."/>
            <person name="Culley D."/>
            <person name="Magnuson J.K."/>
            <person name="James T.Y."/>
            <person name="O'Malley M.A."/>
            <person name="Stajich J.E."/>
            <person name="Spatafora J.W."/>
            <person name="Visel A."/>
            <person name="Grigoriev I.V."/>
        </authorList>
    </citation>
    <scope>NUCLEOTIDE SEQUENCE [LARGE SCALE GENOMIC DNA]</scope>
    <source>
        <strain evidence="17 18">NRRL 3116</strain>
    </source>
</reference>
<evidence type="ECO:0000256" key="5">
    <source>
        <dbReference type="ARBA" id="ARBA00022692"/>
    </source>
</evidence>
<keyword evidence="3" id="KW-0813">Transport</keyword>
<feature type="domain" description="Ion transport" evidence="16">
    <location>
        <begin position="131"/>
        <end position="245"/>
    </location>
</feature>
<evidence type="ECO:0000259" key="16">
    <source>
        <dbReference type="Pfam" id="PF00520"/>
    </source>
</evidence>
<dbReference type="STRING" id="64571.A0A1Y2GK72"/>
<evidence type="ECO:0000256" key="2">
    <source>
        <dbReference type="ARBA" id="ARBA00015897"/>
    </source>
</evidence>
<dbReference type="GO" id="GO:0034702">
    <property type="term" value="C:monoatomic ion channel complex"/>
    <property type="evidence" value="ECO:0007669"/>
    <property type="project" value="UniProtKB-KW"/>
</dbReference>
<evidence type="ECO:0000256" key="13">
    <source>
        <dbReference type="SAM" id="Coils"/>
    </source>
</evidence>
<dbReference type="GO" id="GO:0005886">
    <property type="term" value="C:plasma membrane"/>
    <property type="evidence" value="ECO:0007669"/>
    <property type="project" value="UniProtKB-SubCell"/>
</dbReference>
<keyword evidence="18" id="KW-1185">Reference proteome</keyword>
<comment type="caution">
    <text evidence="17">The sequence shown here is derived from an EMBL/GenBank/DDBJ whole genome shotgun (WGS) entry which is preliminary data.</text>
</comment>
<keyword evidence="6" id="KW-0851">Voltage-gated channel</keyword>
<organism evidence="17 18">
    <name type="scientific">Lobosporangium transversale</name>
    <dbReference type="NCBI Taxonomy" id="64571"/>
    <lineage>
        <taxon>Eukaryota</taxon>
        <taxon>Fungi</taxon>
        <taxon>Fungi incertae sedis</taxon>
        <taxon>Mucoromycota</taxon>
        <taxon>Mortierellomycotina</taxon>
        <taxon>Mortierellomycetes</taxon>
        <taxon>Mortierellales</taxon>
        <taxon>Mortierellaceae</taxon>
        <taxon>Lobosporangium</taxon>
    </lineage>
</organism>
<protein>
    <recommendedName>
        <fullName evidence="2">Voltage-gated hydrogen channel 1</fullName>
    </recommendedName>
    <alternativeName>
        <fullName evidence="12">Hydrogen voltage-gated channel 1</fullName>
    </alternativeName>
</protein>
<sequence>MSQQNPFQSTKQEHQSSSHPCIHRYETYPEYGTAPQRPIADPEIGMSSTSANKRATMKAASDTAINVTTIPIDFTKCNNTFRSPLSPAPPSSRPPSSPPLEPHDLIGDKNDSWFNRSRHRIGHIIESKMTHIIILTLTSIDIILVMLQIGASLLHLDETEKEHWTILMFEHTSLAIVSLFVVEILLKLYAFGPLYFWRGTKHGILHLLDALIILTSFILELVLRGAAVELSGLLIIFRLWRIIKLTGTVAIEVSEHDEARCASLEARIQQLERELEQAQLKIQRLERLDSHTENSNKSH</sequence>
<keyword evidence="5 15" id="KW-0812">Transmembrane</keyword>
<evidence type="ECO:0000256" key="8">
    <source>
        <dbReference type="ARBA" id="ARBA00023054"/>
    </source>
</evidence>
<dbReference type="GeneID" id="33566362"/>
<keyword evidence="9" id="KW-0406">Ion transport</keyword>
<dbReference type="AlphaFoldDB" id="A0A1Y2GK72"/>